<dbReference type="PANTHER" id="PTHR35869:SF1">
    <property type="entry name" value="OUTER-MEMBRANE LIPOPROTEIN CARRIER PROTEIN"/>
    <property type="match status" value="1"/>
</dbReference>
<dbReference type="Proteomes" id="UP000584867">
    <property type="component" value="Unassembled WGS sequence"/>
</dbReference>
<dbReference type="PANTHER" id="PTHR35869">
    <property type="entry name" value="OUTER-MEMBRANE LIPOPROTEIN CARRIER PROTEIN"/>
    <property type="match status" value="1"/>
</dbReference>
<protein>
    <submittedName>
        <fullName evidence="3">Outer membrane lipoprotein carrier protein</fullName>
    </submittedName>
</protein>
<accession>A0A7W7ZVE5</accession>
<evidence type="ECO:0000313" key="3">
    <source>
        <dbReference type="EMBL" id="MBB5066833.1"/>
    </source>
</evidence>
<dbReference type="InterPro" id="IPR004564">
    <property type="entry name" value="OM_lipoprot_carrier_LolA-like"/>
</dbReference>
<dbReference type="CDD" id="cd16325">
    <property type="entry name" value="LolA"/>
    <property type="match status" value="1"/>
</dbReference>
<evidence type="ECO:0000256" key="2">
    <source>
        <dbReference type="SAM" id="SignalP"/>
    </source>
</evidence>
<name>A0A7W7ZVE5_9BACT</name>
<dbReference type="Pfam" id="PF03548">
    <property type="entry name" value="LolA"/>
    <property type="match status" value="1"/>
</dbReference>
<evidence type="ECO:0000313" key="4">
    <source>
        <dbReference type="Proteomes" id="UP000584867"/>
    </source>
</evidence>
<proteinExistence type="predicted"/>
<evidence type="ECO:0000256" key="1">
    <source>
        <dbReference type="ARBA" id="ARBA00022729"/>
    </source>
</evidence>
<keyword evidence="1 2" id="KW-0732">Signal</keyword>
<organism evidence="3 4">
    <name type="scientific">Granulicella mallensis</name>
    <dbReference type="NCBI Taxonomy" id="940614"/>
    <lineage>
        <taxon>Bacteria</taxon>
        <taxon>Pseudomonadati</taxon>
        <taxon>Acidobacteriota</taxon>
        <taxon>Terriglobia</taxon>
        <taxon>Terriglobales</taxon>
        <taxon>Acidobacteriaceae</taxon>
        <taxon>Granulicella</taxon>
    </lineage>
</organism>
<dbReference type="EMBL" id="JACHIO010000037">
    <property type="protein sequence ID" value="MBB5066833.1"/>
    <property type="molecule type" value="Genomic_DNA"/>
</dbReference>
<feature type="signal peptide" evidence="2">
    <location>
        <begin position="1"/>
        <end position="21"/>
    </location>
</feature>
<gene>
    <name evidence="3" type="ORF">HDF15_005218</name>
</gene>
<comment type="caution">
    <text evidence="3">The sequence shown here is derived from an EMBL/GenBank/DDBJ whole genome shotgun (WGS) entry which is preliminary data.</text>
</comment>
<feature type="chain" id="PRO_5031575420" evidence="2">
    <location>
        <begin position="22"/>
        <end position="210"/>
    </location>
</feature>
<dbReference type="AlphaFoldDB" id="A0A7W7ZVE5"/>
<reference evidence="3 4" key="1">
    <citation type="submission" date="2020-08" db="EMBL/GenBank/DDBJ databases">
        <title>Genomic Encyclopedia of Type Strains, Phase IV (KMG-V): Genome sequencing to study the core and pangenomes of soil and plant-associated prokaryotes.</title>
        <authorList>
            <person name="Whitman W."/>
        </authorList>
    </citation>
    <scope>NUCLEOTIDE SEQUENCE [LARGE SCALE GENOMIC DNA]</scope>
    <source>
        <strain evidence="3 4">X5P3</strain>
    </source>
</reference>
<dbReference type="Gene3D" id="2.50.20.10">
    <property type="entry name" value="Lipoprotein localisation LolA/LolB/LppX"/>
    <property type="match status" value="1"/>
</dbReference>
<dbReference type="RefSeq" id="WP_184261082.1">
    <property type="nucleotide sequence ID" value="NZ_JACHIO010000037.1"/>
</dbReference>
<keyword evidence="3" id="KW-0449">Lipoprotein</keyword>
<dbReference type="SUPFAM" id="SSF89392">
    <property type="entry name" value="Prokaryotic lipoproteins and lipoprotein localization factors"/>
    <property type="match status" value="1"/>
</dbReference>
<dbReference type="InterPro" id="IPR029046">
    <property type="entry name" value="LolA/LolB/LppX"/>
</dbReference>
<sequence length="210" mass="22900">MKNLLLLFALTSPLAAQSPTAASLAHQVDAHYNHLQSLQARYTERYQGMGLDRTETGSLTLRKPGRMRWSYDSPAGKLFILDGKNAISYTPGDAQAQRIPEKQLDDLRSPLRFLLGHTELAKELDGLSLTAVNGGYTLSGTPKGMQQRVRSLALTVDTTGAIHTMRIEETDGATTTFTFADMHENIPTKDSDFIFTPPQGVAIINGAAPI</sequence>